<keyword evidence="2" id="KW-1185">Reference proteome</keyword>
<reference evidence="1 2" key="1">
    <citation type="submission" date="2019-06" db="EMBL/GenBank/DDBJ databases">
        <authorList>
            <person name="Jiang L."/>
        </authorList>
    </citation>
    <scope>NUCLEOTIDE SEQUENCE [LARGE SCALE GENOMIC DNA]</scope>
    <source>
        <strain evidence="1 2">YIM 48858</strain>
    </source>
</reference>
<dbReference type="Proteomes" id="UP000305709">
    <property type="component" value="Unassembled WGS sequence"/>
</dbReference>
<sequence length="236" mass="26685">MQDDLRVVDLTRIKAVEGVIDRHLPSLTQEVEVLSSPVWKQKLSSLHAGPIVDAAKRASLNFGASPDVEMLEKVERLCRKLDKALDALSPDTRRYIEFEKIAWRERNSTSILASCKDQLGRLGKAVGALRNRKMFQATPHQKRNWRAASVAQECRKVWAVGNWSGPLFLARPPDEEERYQQHLRDFAPKHEKDATPGPFGRFLEDVLEVLEVEGAKGEIVSAASALRAWREAPRDE</sequence>
<name>A0A5C4N576_9RHOB</name>
<dbReference type="RefSeq" id="WP_139083713.1">
    <property type="nucleotide sequence ID" value="NZ_VDFV01000069.1"/>
</dbReference>
<dbReference type="EMBL" id="VDFV01000069">
    <property type="protein sequence ID" value="TNC61326.1"/>
    <property type="molecule type" value="Genomic_DNA"/>
</dbReference>
<gene>
    <name evidence="1" type="ORF">FHG71_21315</name>
</gene>
<organism evidence="1 2">
    <name type="scientific">Rubellimicrobium roseum</name>
    <dbReference type="NCBI Taxonomy" id="687525"/>
    <lineage>
        <taxon>Bacteria</taxon>
        <taxon>Pseudomonadati</taxon>
        <taxon>Pseudomonadota</taxon>
        <taxon>Alphaproteobacteria</taxon>
        <taxon>Rhodobacterales</taxon>
        <taxon>Roseobacteraceae</taxon>
        <taxon>Rubellimicrobium</taxon>
    </lineage>
</organism>
<accession>A0A5C4N576</accession>
<evidence type="ECO:0000313" key="2">
    <source>
        <dbReference type="Proteomes" id="UP000305709"/>
    </source>
</evidence>
<proteinExistence type="predicted"/>
<comment type="caution">
    <text evidence="1">The sequence shown here is derived from an EMBL/GenBank/DDBJ whole genome shotgun (WGS) entry which is preliminary data.</text>
</comment>
<protein>
    <submittedName>
        <fullName evidence="1">Uncharacterized protein</fullName>
    </submittedName>
</protein>
<dbReference type="AlphaFoldDB" id="A0A5C4N576"/>
<evidence type="ECO:0000313" key="1">
    <source>
        <dbReference type="EMBL" id="TNC61326.1"/>
    </source>
</evidence>